<gene>
    <name evidence="2" type="ORF">COLO4_07573</name>
</gene>
<evidence type="ECO:0000256" key="1">
    <source>
        <dbReference type="SAM" id="Phobius"/>
    </source>
</evidence>
<evidence type="ECO:0000313" key="3">
    <source>
        <dbReference type="Proteomes" id="UP000187203"/>
    </source>
</evidence>
<dbReference type="AlphaFoldDB" id="A0A1R3KJB1"/>
<name>A0A1R3KJB1_9ROSI</name>
<keyword evidence="1" id="KW-1133">Transmembrane helix</keyword>
<proteinExistence type="predicted"/>
<keyword evidence="1" id="KW-0472">Membrane</keyword>
<keyword evidence="1" id="KW-0812">Transmembrane</keyword>
<sequence length="104" mass="12032">MAASMSFVFNSKGQIREVFMAKRTIPHRMDRLKIIISELLTLQYNISRKLFYYPHLIRPVDPRKESIVKQLKFLLNIMLVSSFAVAVTFCTVVIYDGIVSYSAL</sequence>
<accession>A0A1R3KJB1</accession>
<reference evidence="3" key="1">
    <citation type="submission" date="2013-09" db="EMBL/GenBank/DDBJ databases">
        <title>Corchorus olitorius genome sequencing.</title>
        <authorList>
            <person name="Alam M."/>
            <person name="Haque M.S."/>
            <person name="Islam M.S."/>
            <person name="Emdad E.M."/>
            <person name="Islam M.M."/>
            <person name="Ahmed B."/>
            <person name="Halim A."/>
            <person name="Hossen Q.M.M."/>
            <person name="Hossain M.Z."/>
            <person name="Ahmed R."/>
            <person name="Khan M.M."/>
            <person name="Islam R."/>
            <person name="Rashid M.M."/>
            <person name="Khan S.A."/>
            <person name="Rahman M.S."/>
            <person name="Alam M."/>
            <person name="Yahiya A.S."/>
            <person name="Khan M.S."/>
            <person name="Azam M.S."/>
            <person name="Haque T."/>
            <person name="Lashkar M.Z.H."/>
            <person name="Akhand A.I."/>
            <person name="Morshed G."/>
            <person name="Roy S."/>
            <person name="Uddin K.S."/>
            <person name="Rabeya T."/>
            <person name="Hossain A.S."/>
            <person name="Chowdhury A."/>
            <person name="Snigdha A.R."/>
            <person name="Mortoza M.S."/>
            <person name="Matin S.A."/>
            <person name="Hoque S.M.E."/>
            <person name="Islam M.K."/>
            <person name="Roy D.K."/>
            <person name="Haider R."/>
            <person name="Moosa M.M."/>
            <person name="Elias S.M."/>
            <person name="Hasan A.M."/>
            <person name="Jahan S."/>
            <person name="Shafiuddin M."/>
            <person name="Mahmood N."/>
            <person name="Shommy N.S."/>
        </authorList>
    </citation>
    <scope>NUCLEOTIDE SEQUENCE [LARGE SCALE GENOMIC DNA]</scope>
    <source>
        <strain evidence="3">cv. O-4</strain>
    </source>
</reference>
<protein>
    <submittedName>
        <fullName evidence="2">Vacuolar ATP synthase subunit f protein</fullName>
    </submittedName>
</protein>
<evidence type="ECO:0000313" key="2">
    <source>
        <dbReference type="EMBL" id="OMP07167.1"/>
    </source>
</evidence>
<dbReference type="Proteomes" id="UP000187203">
    <property type="component" value="Unassembled WGS sequence"/>
</dbReference>
<keyword evidence="3" id="KW-1185">Reference proteome</keyword>
<feature type="transmembrane region" description="Helical" evidence="1">
    <location>
        <begin position="73"/>
        <end position="95"/>
    </location>
</feature>
<dbReference type="EMBL" id="AWUE01013378">
    <property type="protein sequence ID" value="OMP07167.1"/>
    <property type="molecule type" value="Genomic_DNA"/>
</dbReference>
<comment type="caution">
    <text evidence="2">The sequence shown here is derived from an EMBL/GenBank/DDBJ whole genome shotgun (WGS) entry which is preliminary data.</text>
</comment>
<organism evidence="2 3">
    <name type="scientific">Corchorus olitorius</name>
    <dbReference type="NCBI Taxonomy" id="93759"/>
    <lineage>
        <taxon>Eukaryota</taxon>
        <taxon>Viridiplantae</taxon>
        <taxon>Streptophyta</taxon>
        <taxon>Embryophyta</taxon>
        <taxon>Tracheophyta</taxon>
        <taxon>Spermatophyta</taxon>
        <taxon>Magnoliopsida</taxon>
        <taxon>eudicotyledons</taxon>
        <taxon>Gunneridae</taxon>
        <taxon>Pentapetalae</taxon>
        <taxon>rosids</taxon>
        <taxon>malvids</taxon>
        <taxon>Malvales</taxon>
        <taxon>Malvaceae</taxon>
        <taxon>Grewioideae</taxon>
        <taxon>Apeibeae</taxon>
        <taxon>Corchorus</taxon>
    </lineage>
</organism>